<evidence type="ECO:0000256" key="6">
    <source>
        <dbReference type="ARBA" id="ARBA00023136"/>
    </source>
</evidence>
<accession>A0A1I6AIL5</accession>
<keyword evidence="6 8" id="KW-0472">Membrane</keyword>
<protein>
    <submittedName>
        <fullName evidence="9">Type IV secretion system protein VirD4</fullName>
    </submittedName>
</protein>
<feature type="region of interest" description="Disordered" evidence="7">
    <location>
        <begin position="547"/>
        <end position="661"/>
    </location>
</feature>
<dbReference type="InterPro" id="IPR003688">
    <property type="entry name" value="TraG/VirD4"/>
</dbReference>
<dbReference type="STRING" id="93684.SAMN05421853_1219"/>
<reference evidence="10" key="1">
    <citation type="submission" date="2016-10" db="EMBL/GenBank/DDBJ databases">
        <authorList>
            <person name="Varghese N."/>
            <person name="Submissions S."/>
        </authorList>
    </citation>
    <scope>NUCLEOTIDE SEQUENCE [LARGE SCALE GENOMIC DNA]</scope>
    <source>
        <strain evidence="10">JCM 10271</strain>
    </source>
</reference>
<comment type="subcellular location">
    <subcellularLocation>
        <location evidence="1">Cell membrane</location>
        <topology evidence="1">Multi-pass membrane protein</topology>
    </subcellularLocation>
</comment>
<evidence type="ECO:0000313" key="9">
    <source>
        <dbReference type="EMBL" id="SFQ68492.1"/>
    </source>
</evidence>
<keyword evidence="4 8" id="KW-0812">Transmembrane</keyword>
<comment type="similarity">
    <text evidence="2">Belongs to the VirD4/TraG family.</text>
</comment>
<evidence type="ECO:0000256" key="8">
    <source>
        <dbReference type="SAM" id="Phobius"/>
    </source>
</evidence>
<name>A0A1I6AIL5_9RHOB</name>
<feature type="compositionally biased region" description="Low complexity" evidence="7">
    <location>
        <begin position="578"/>
        <end position="602"/>
    </location>
</feature>
<keyword evidence="3" id="KW-1003">Cell membrane</keyword>
<feature type="transmembrane region" description="Helical" evidence="8">
    <location>
        <begin position="7"/>
        <end position="31"/>
    </location>
</feature>
<dbReference type="Gene3D" id="3.40.50.300">
    <property type="entry name" value="P-loop containing nucleotide triphosphate hydrolases"/>
    <property type="match status" value="1"/>
</dbReference>
<evidence type="ECO:0000256" key="7">
    <source>
        <dbReference type="SAM" id="MobiDB-lite"/>
    </source>
</evidence>
<evidence type="ECO:0000256" key="3">
    <source>
        <dbReference type="ARBA" id="ARBA00022475"/>
    </source>
</evidence>
<dbReference type="PANTHER" id="PTHR37937">
    <property type="entry name" value="CONJUGATIVE TRANSFER: DNA TRANSPORT"/>
    <property type="match status" value="1"/>
</dbReference>
<dbReference type="InterPro" id="IPR051539">
    <property type="entry name" value="T4SS-coupling_protein"/>
</dbReference>
<dbReference type="RefSeq" id="WP_093015749.1">
    <property type="nucleotide sequence ID" value="NZ_FOXV01000021.1"/>
</dbReference>
<dbReference type="EMBL" id="FOXV01000021">
    <property type="protein sequence ID" value="SFQ68492.1"/>
    <property type="molecule type" value="Genomic_DNA"/>
</dbReference>
<evidence type="ECO:0000256" key="5">
    <source>
        <dbReference type="ARBA" id="ARBA00022989"/>
    </source>
</evidence>
<keyword evidence="5 8" id="KW-1133">Transmembrane helix</keyword>
<sequence>MDKGKIALGLFLVTLVFAIIGYVAATAWLTYSARGLSGLSSEIDFSWLALNYLDMRVYRPDDFEKVNLIIGGFALVGLLLSAVLSGTALTRFGMTHWQRAGEMAKNGFFGKPGTGFILGKMGKPKSRRKLITSQVFPHALIVAPTGRGKTSGFVIPNLLTFKGSAVVLDVKGENFENTARHRASQGDKVYRFAPTDWHDRRSHRYNPLLRIFELDDPDRKQMELQLLASLFLQADSDRVQGLLKGGIDLFVASGLLAFERGRPTLGEIYRIAASGGNKQKEFMQRRDEVKNRAAKLIFERLASTNNDTLTSYVSLLMTSGLDQWSNPAIDAATVESDFDFRAIRKKPFTVYLVVAPNMVKPMAPLIRLFFSDLISSLQDKEPGKDEPWPVMIMLDEFNRLGKMPIVVESIETLRSYKGHLAIVTQTIPALDEIYGENTRRALQGNAGVKLYLTPSDEKTVEELSKAVGKTTKRVVTRSRSIGRNPFEGRSMSERTEETSLLPEDEARRMPLDDIVMVVDAQMPIRAKRIKYYDDPFFKAIHGAQSGELPFPERSLKPSEPAEAEAPAPQEPTPPAPVPQTAEAAKPAPEEAPAPASAQETAENLTVKQASDKPHREKLKTSRRKKSKAVTQATRDMDERQREFDLAEQQRFDLRGPSKATDADIEALKKADAELADLEASLSAGEGGARTAAVG</sequence>
<evidence type="ECO:0000256" key="4">
    <source>
        <dbReference type="ARBA" id="ARBA00022692"/>
    </source>
</evidence>
<dbReference type="Proteomes" id="UP000243106">
    <property type="component" value="Unassembled WGS sequence"/>
</dbReference>
<evidence type="ECO:0000313" key="10">
    <source>
        <dbReference type="Proteomes" id="UP000243106"/>
    </source>
</evidence>
<dbReference type="InterPro" id="IPR027417">
    <property type="entry name" value="P-loop_NTPase"/>
</dbReference>
<dbReference type="SUPFAM" id="SSF52540">
    <property type="entry name" value="P-loop containing nucleoside triphosphate hydrolases"/>
    <property type="match status" value="1"/>
</dbReference>
<dbReference type="CDD" id="cd01127">
    <property type="entry name" value="TrwB_TraG_TraD_VirD4"/>
    <property type="match status" value="2"/>
</dbReference>
<evidence type="ECO:0000256" key="1">
    <source>
        <dbReference type="ARBA" id="ARBA00004651"/>
    </source>
</evidence>
<feature type="transmembrane region" description="Helical" evidence="8">
    <location>
        <begin position="68"/>
        <end position="89"/>
    </location>
</feature>
<evidence type="ECO:0000256" key="2">
    <source>
        <dbReference type="ARBA" id="ARBA00008806"/>
    </source>
</evidence>
<gene>
    <name evidence="9" type="ORF">SAMN05421853_1219</name>
</gene>
<feature type="compositionally biased region" description="Basic and acidic residues" evidence="7">
    <location>
        <begin position="634"/>
        <end position="655"/>
    </location>
</feature>
<dbReference type="AlphaFoldDB" id="A0A1I6AIL5"/>
<feature type="compositionally biased region" description="Pro residues" evidence="7">
    <location>
        <begin position="568"/>
        <end position="577"/>
    </location>
</feature>
<dbReference type="Pfam" id="PF02534">
    <property type="entry name" value="T4SS-DNA_transf"/>
    <property type="match status" value="1"/>
</dbReference>
<dbReference type="PANTHER" id="PTHR37937:SF1">
    <property type="entry name" value="CONJUGATIVE TRANSFER: DNA TRANSPORT"/>
    <property type="match status" value="1"/>
</dbReference>
<organism evidence="9 10">
    <name type="scientific">Roseivivax halotolerans</name>
    <dbReference type="NCBI Taxonomy" id="93684"/>
    <lineage>
        <taxon>Bacteria</taxon>
        <taxon>Pseudomonadati</taxon>
        <taxon>Pseudomonadota</taxon>
        <taxon>Alphaproteobacteria</taxon>
        <taxon>Rhodobacterales</taxon>
        <taxon>Roseobacteraceae</taxon>
        <taxon>Roseivivax</taxon>
    </lineage>
</organism>
<proteinExistence type="inferred from homology"/>
<feature type="region of interest" description="Disordered" evidence="7">
    <location>
        <begin position="479"/>
        <end position="505"/>
    </location>
</feature>
<dbReference type="GO" id="GO:0005886">
    <property type="term" value="C:plasma membrane"/>
    <property type="evidence" value="ECO:0007669"/>
    <property type="project" value="UniProtKB-SubCell"/>
</dbReference>
<keyword evidence="10" id="KW-1185">Reference proteome</keyword>
<feature type="compositionally biased region" description="Basic residues" evidence="7">
    <location>
        <begin position="615"/>
        <end position="627"/>
    </location>
</feature>